<comment type="caution">
    <text evidence="1">The sequence shown here is derived from an EMBL/GenBank/DDBJ whole genome shotgun (WGS) entry which is preliminary data.</text>
</comment>
<dbReference type="EMBL" id="BARS01007718">
    <property type="protein sequence ID" value="GAF68589.1"/>
    <property type="molecule type" value="Genomic_DNA"/>
</dbReference>
<name>X0RIC5_9ZZZZ</name>
<proteinExistence type="predicted"/>
<organism evidence="1">
    <name type="scientific">marine sediment metagenome</name>
    <dbReference type="NCBI Taxonomy" id="412755"/>
    <lineage>
        <taxon>unclassified sequences</taxon>
        <taxon>metagenomes</taxon>
        <taxon>ecological metagenomes</taxon>
    </lineage>
</organism>
<sequence>MKTKTFDCVEMKRRGAELVRKQLEGKSLKQQLEYWQKGTEALRQLQIQVQEKK</sequence>
<gene>
    <name evidence="1" type="ORF">S01H1_14812</name>
</gene>
<evidence type="ECO:0000313" key="1">
    <source>
        <dbReference type="EMBL" id="GAF68589.1"/>
    </source>
</evidence>
<reference evidence="1" key="1">
    <citation type="journal article" date="2014" name="Front. Microbiol.">
        <title>High frequency of phylogenetically diverse reductive dehalogenase-homologous genes in deep subseafloor sedimentary metagenomes.</title>
        <authorList>
            <person name="Kawai M."/>
            <person name="Futagami T."/>
            <person name="Toyoda A."/>
            <person name="Takaki Y."/>
            <person name="Nishi S."/>
            <person name="Hori S."/>
            <person name="Arai W."/>
            <person name="Tsubouchi T."/>
            <person name="Morono Y."/>
            <person name="Uchiyama I."/>
            <person name="Ito T."/>
            <person name="Fujiyama A."/>
            <person name="Inagaki F."/>
            <person name="Takami H."/>
        </authorList>
    </citation>
    <scope>NUCLEOTIDE SEQUENCE</scope>
    <source>
        <strain evidence="1">Expedition CK06-06</strain>
    </source>
</reference>
<dbReference type="AlphaFoldDB" id="X0RIC5"/>
<accession>X0RIC5</accession>
<protein>
    <submittedName>
        <fullName evidence="1">Uncharacterized protein</fullName>
    </submittedName>
</protein>